<dbReference type="AlphaFoldDB" id="A0A5C6TWI9"/>
<proteinExistence type="predicted"/>
<dbReference type="InterPro" id="IPR050484">
    <property type="entry name" value="Transf_Hexapept/Carb_Anhydrase"/>
</dbReference>
<evidence type="ECO:0000313" key="2">
    <source>
        <dbReference type="Proteomes" id="UP000321249"/>
    </source>
</evidence>
<reference evidence="1 2" key="1">
    <citation type="journal article" date="2015" name="J. Microbiol.">
        <title>Sphingosinicella ginsenosidimutans sp. nov., with ginsenoside converting activity.</title>
        <authorList>
            <person name="Kim J.K."/>
            <person name="Kang M.S."/>
            <person name="Park S.C."/>
            <person name="Kim K.M."/>
            <person name="Choi K."/>
            <person name="Yoon M.H."/>
            <person name="Im W.T."/>
        </authorList>
    </citation>
    <scope>NUCLEOTIDE SEQUENCE [LARGE SCALE GENOMIC DNA]</scope>
    <source>
        <strain evidence="1 2">BS-11</strain>
    </source>
</reference>
<dbReference type="CDD" id="cd04645">
    <property type="entry name" value="LbH_gamma_CA_like"/>
    <property type="match status" value="1"/>
</dbReference>
<evidence type="ECO:0000313" key="1">
    <source>
        <dbReference type="EMBL" id="TXC64271.1"/>
    </source>
</evidence>
<dbReference type="EMBL" id="VOQQ01000001">
    <property type="protein sequence ID" value="TXC64271.1"/>
    <property type="molecule type" value="Genomic_DNA"/>
</dbReference>
<dbReference type="RefSeq" id="WP_147043677.1">
    <property type="nucleotide sequence ID" value="NZ_BAABIR010000001.1"/>
</dbReference>
<accession>A0A5C6TWI9</accession>
<name>A0A5C6TWI9_9SPHN</name>
<dbReference type="InterPro" id="IPR011004">
    <property type="entry name" value="Trimer_LpxA-like_sf"/>
</dbReference>
<dbReference type="InterPro" id="IPR047324">
    <property type="entry name" value="LbH_gamma_CA-like"/>
</dbReference>
<protein>
    <submittedName>
        <fullName evidence="1">Gamma carbonic anhydrase family protein</fullName>
    </submittedName>
</protein>
<dbReference type="PANTHER" id="PTHR13061:SF29">
    <property type="entry name" value="GAMMA CARBONIC ANHYDRASE-LIKE 1, MITOCHONDRIAL-RELATED"/>
    <property type="match status" value="1"/>
</dbReference>
<dbReference type="OrthoDB" id="9803036at2"/>
<gene>
    <name evidence="1" type="ORF">FRZ32_11780</name>
</gene>
<comment type="caution">
    <text evidence="1">The sequence shown here is derived from an EMBL/GenBank/DDBJ whole genome shotgun (WGS) entry which is preliminary data.</text>
</comment>
<dbReference type="Gene3D" id="2.160.10.10">
    <property type="entry name" value="Hexapeptide repeat proteins"/>
    <property type="match status" value="1"/>
</dbReference>
<organism evidence="1 2">
    <name type="scientific">Allosphingosinicella ginsenosidimutans</name>
    <dbReference type="NCBI Taxonomy" id="1176539"/>
    <lineage>
        <taxon>Bacteria</taxon>
        <taxon>Pseudomonadati</taxon>
        <taxon>Pseudomonadota</taxon>
        <taxon>Alphaproteobacteria</taxon>
        <taxon>Sphingomonadales</taxon>
        <taxon>Sphingomonadaceae</taxon>
        <taxon>Allosphingosinicella</taxon>
    </lineage>
</organism>
<sequence>MDGATLLSFDGKAPLVDPAAFVAPGARLIGDVAVGPGSSIWYNCVLRGDVNRIRIGARSNVQDGSVIHVESPHPGAEAGHATIIGDEVLIGHLAMIHGCRLHDRAFVGLGAIVMNDCEIEGDAMLAAGAMLTSGRRVPSGQLWAGRPAKYVRDLTLADIESMRAGVAHYAELAERHVAALNRRGAPSAD</sequence>
<dbReference type="Proteomes" id="UP000321249">
    <property type="component" value="Unassembled WGS sequence"/>
</dbReference>
<keyword evidence="2" id="KW-1185">Reference proteome</keyword>
<dbReference type="SUPFAM" id="SSF51161">
    <property type="entry name" value="Trimeric LpxA-like enzymes"/>
    <property type="match status" value="1"/>
</dbReference>
<dbReference type="PANTHER" id="PTHR13061">
    <property type="entry name" value="DYNACTIN SUBUNIT P25"/>
    <property type="match status" value="1"/>
</dbReference>